<dbReference type="GO" id="GO:0045493">
    <property type="term" value="P:xylan catabolic process"/>
    <property type="evidence" value="ECO:0007669"/>
    <property type="project" value="UniProtKB-KW"/>
</dbReference>
<dbReference type="InterPro" id="IPR033121">
    <property type="entry name" value="PEPTIDASE_A1"/>
</dbReference>
<feature type="chain" id="PRO_5042941803" evidence="6">
    <location>
        <begin position="28"/>
        <end position="457"/>
    </location>
</feature>
<dbReference type="PANTHER" id="PTHR47967:SF123">
    <property type="entry name" value="ASPARTIC PROTEINASE NEPENTHESIN-1-LIKE"/>
    <property type="match status" value="1"/>
</dbReference>
<dbReference type="Pfam" id="PF14543">
    <property type="entry name" value="TAXi_N"/>
    <property type="match status" value="1"/>
</dbReference>
<evidence type="ECO:0000256" key="1">
    <source>
        <dbReference type="ARBA" id="ARBA00007447"/>
    </source>
</evidence>
<keyword evidence="3" id="KW-0064">Aspartyl protease</keyword>
<accession>A0AAN8ZBN7</accession>
<keyword evidence="5" id="KW-0325">Glycoprotein</keyword>
<feature type="domain" description="Peptidase A1" evidence="7">
    <location>
        <begin position="97"/>
        <end position="446"/>
    </location>
</feature>
<dbReference type="GO" id="GO:0016798">
    <property type="term" value="F:hydrolase activity, acting on glycosyl bonds"/>
    <property type="evidence" value="ECO:0007669"/>
    <property type="project" value="UniProtKB-KW"/>
</dbReference>
<comment type="similarity">
    <text evidence="1">Belongs to the peptidase A1 family.</text>
</comment>
<dbReference type="InterPro" id="IPR051708">
    <property type="entry name" value="Plant_Aspart_Prot_A1"/>
</dbReference>
<evidence type="ECO:0000256" key="5">
    <source>
        <dbReference type="ARBA" id="ARBA00023180"/>
    </source>
</evidence>
<dbReference type="InterPro" id="IPR021109">
    <property type="entry name" value="Peptidase_aspartic_dom_sf"/>
</dbReference>
<evidence type="ECO:0000313" key="9">
    <source>
        <dbReference type="Proteomes" id="UP001370490"/>
    </source>
</evidence>
<evidence type="ECO:0000313" key="8">
    <source>
        <dbReference type="EMBL" id="KAK6934409.1"/>
    </source>
</evidence>
<dbReference type="PROSITE" id="PS51767">
    <property type="entry name" value="PEPTIDASE_A1"/>
    <property type="match status" value="1"/>
</dbReference>
<keyword evidence="6" id="KW-0732">Signal</keyword>
<evidence type="ECO:0000256" key="2">
    <source>
        <dbReference type="ARBA" id="ARBA00022670"/>
    </source>
</evidence>
<evidence type="ECO:0000256" key="3">
    <source>
        <dbReference type="ARBA" id="ARBA00022750"/>
    </source>
</evidence>
<dbReference type="GO" id="GO:0004190">
    <property type="term" value="F:aspartic-type endopeptidase activity"/>
    <property type="evidence" value="ECO:0007669"/>
    <property type="project" value="UniProtKB-KW"/>
</dbReference>
<dbReference type="Gene3D" id="2.40.70.10">
    <property type="entry name" value="Acid Proteases"/>
    <property type="match status" value="2"/>
</dbReference>
<dbReference type="Pfam" id="PF14541">
    <property type="entry name" value="TAXi_C"/>
    <property type="match status" value="1"/>
</dbReference>
<dbReference type="GO" id="GO:0006508">
    <property type="term" value="P:proteolysis"/>
    <property type="evidence" value="ECO:0007669"/>
    <property type="project" value="UniProtKB-KW"/>
</dbReference>
<keyword evidence="8" id="KW-0624">Polysaccharide degradation</keyword>
<keyword evidence="9" id="KW-1185">Reference proteome</keyword>
<keyword evidence="8" id="KW-0326">Glycosidase</keyword>
<proteinExistence type="inferred from homology"/>
<protein>
    <submittedName>
        <fullName evidence="8">Xylanase inhibitor, C-terminal</fullName>
    </submittedName>
</protein>
<evidence type="ECO:0000256" key="4">
    <source>
        <dbReference type="ARBA" id="ARBA00022801"/>
    </source>
</evidence>
<evidence type="ECO:0000256" key="6">
    <source>
        <dbReference type="SAM" id="SignalP"/>
    </source>
</evidence>
<dbReference type="CDD" id="cd05476">
    <property type="entry name" value="pepsin_A_like_plant"/>
    <property type="match status" value="1"/>
</dbReference>
<gene>
    <name evidence="8" type="ORF">RJ641_034564</name>
</gene>
<dbReference type="EMBL" id="JBAMMX010000008">
    <property type="protein sequence ID" value="KAK6934409.1"/>
    <property type="molecule type" value="Genomic_DNA"/>
</dbReference>
<dbReference type="InterPro" id="IPR032861">
    <property type="entry name" value="TAXi_N"/>
</dbReference>
<dbReference type="Proteomes" id="UP001370490">
    <property type="component" value="Unassembled WGS sequence"/>
</dbReference>
<dbReference type="AlphaFoldDB" id="A0AAN8ZBN7"/>
<keyword evidence="2" id="KW-0645">Protease</keyword>
<dbReference type="PANTHER" id="PTHR47967">
    <property type="entry name" value="OS07G0603500 PROTEIN-RELATED"/>
    <property type="match status" value="1"/>
</dbReference>
<sequence length="457" mass="51324">MGRVQSSLFPFLFFLLITLSQLHFTTSKPSDLGLKLIHRDSLESPLYPGKLTLRERGTRYSKFSVARLSQIESLKNHNGMLEPNLIRPPVLIDNLLYMVQLEIGTPGQNTFLALDTGGNLIWSQCLPCKNCYRQTVPIFDPLKSSTYQKLPCSHESCKHTPCNEGGCHYTVEYMNSAMTRGFLSTESFVFLDAKKQKATIPKVVFGCSNEASGFPFVLTGRISGVLGMSLGSLSLISQLSDYTQNRFSYCLVSPLSPNVTSTYLRFGYEDIGVIGEGFQSTPFVKLENPYFYAVNLVDITVAGKRLNFPSGTFSVKPNGSGGCIFDSGAPFSILQKDAYDKVEETLVEYFENFGLQRADHDIICSIEDETLCYYLPDDFNKFPSMTFHFREADLEVKPENVFYISRDEEYFFLGVKRSTDTNLIGAWQQHDTLFVHALDAFGGSLSFRPLDCASYTF</sequence>
<feature type="signal peptide" evidence="6">
    <location>
        <begin position="1"/>
        <end position="27"/>
    </location>
</feature>
<name>A0AAN8ZBN7_9MAGN</name>
<dbReference type="GO" id="GO:0005576">
    <property type="term" value="C:extracellular region"/>
    <property type="evidence" value="ECO:0007669"/>
    <property type="project" value="TreeGrafter"/>
</dbReference>
<reference evidence="8 9" key="1">
    <citation type="submission" date="2023-12" db="EMBL/GenBank/DDBJ databases">
        <title>A high-quality genome assembly for Dillenia turbinata (Dilleniales).</title>
        <authorList>
            <person name="Chanderbali A."/>
        </authorList>
    </citation>
    <scope>NUCLEOTIDE SEQUENCE [LARGE SCALE GENOMIC DNA]</scope>
    <source>
        <strain evidence="8">LSX21</strain>
        <tissue evidence="8">Leaf</tissue>
    </source>
</reference>
<comment type="caution">
    <text evidence="8">The sequence shown here is derived from an EMBL/GenBank/DDBJ whole genome shotgun (WGS) entry which is preliminary data.</text>
</comment>
<keyword evidence="8" id="KW-0119">Carbohydrate metabolism</keyword>
<keyword evidence="4 8" id="KW-0378">Hydrolase</keyword>
<dbReference type="InterPro" id="IPR034161">
    <property type="entry name" value="Pepsin-like_plant"/>
</dbReference>
<organism evidence="8 9">
    <name type="scientific">Dillenia turbinata</name>
    <dbReference type="NCBI Taxonomy" id="194707"/>
    <lineage>
        <taxon>Eukaryota</taxon>
        <taxon>Viridiplantae</taxon>
        <taxon>Streptophyta</taxon>
        <taxon>Embryophyta</taxon>
        <taxon>Tracheophyta</taxon>
        <taxon>Spermatophyta</taxon>
        <taxon>Magnoliopsida</taxon>
        <taxon>eudicotyledons</taxon>
        <taxon>Gunneridae</taxon>
        <taxon>Pentapetalae</taxon>
        <taxon>Dilleniales</taxon>
        <taxon>Dilleniaceae</taxon>
        <taxon>Dillenia</taxon>
    </lineage>
</organism>
<dbReference type="SUPFAM" id="SSF50630">
    <property type="entry name" value="Acid proteases"/>
    <property type="match status" value="1"/>
</dbReference>
<evidence type="ECO:0000259" key="7">
    <source>
        <dbReference type="PROSITE" id="PS51767"/>
    </source>
</evidence>
<keyword evidence="8" id="KW-0858">Xylan degradation</keyword>
<dbReference type="InterPro" id="IPR032799">
    <property type="entry name" value="TAXi_C"/>
</dbReference>